<dbReference type="SUPFAM" id="SSF48230">
    <property type="entry name" value="Chondroitin AC/alginate lyase"/>
    <property type="match status" value="1"/>
</dbReference>
<evidence type="ECO:0000259" key="7">
    <source>
        <dbReference type="Pfam" id="PF07940"/>
    </source>
</evidence>
<comment type="subcellular location">
    <subcellularLocation>
        <location evidence="1">Periplasm</location>
    </subcellularLocation>
</comment>
<keyword evidence="4 8" id="KW-0456">Lyase</keyword>
<evidence type="ECO:0000256" key="3">
    <source>
        <dbReference type="ARBA" id="ARBA00022764"/>
    </source>
</evidence>
<dbReference type="Pfam" id="PF05426">
    <property type="entry name" value="Alginate_lyase"/>
    <property type="match status" value="1"/>
</dbReference>
<comment type="caution">
    <text evidence="8">The sequence shown here is derived from an EMBL/GenBank/DDBJ whole genome shotgun (WGS) entry which is preliminary data.</text>
</comment>
<accession>A0A266Q5K5</accession>
<sequence>MNKSLLSAISVIVIFICNSFGTAVAAEQQAVKQHPSLVITAQDVVDMRSEIARDGRFKKEFQDKKSQLDSKLALPKQVPVPRDSGGGFTHEVHKNNAQSMYDAAIIYQLTREEKYANYVRDMLFLYADMYPGLPLHPQRKTDSVISAGKLFWQNLNESVWLVYVIQAYDAILPALTTSERKTIETGILRPVALFLSEGSPHTFNTIHNHATWATCAVGMTGYVLNEPEWVEQALYGSDKSGKGGFLRQLDELFSPQGYYNEGPYYQRYALLPFVTFAKAIAVNEPQRNIFSYRDGIVLKAVNTTIQLSYNNLFLPINDAIKDKGLNTIELVNGVAIAYSVTKDAGLLSIAKQQDKVILTGDGLRIAQALDQHLEQPYPFTSMVFQDGAKGDEGGLVVMREKDQALVFKATAQGMGHGHFDKLNWLFYDKGAEIVSDYGSARFLNVEAKFGGRYLPENDTYASQTIAHNTLVVDETSHFNGDTSVGNENHPDLLYFANKDGLKISAARVDNAYSDVEFVRTMAQIHHKQLAHPVVLDVLTVHSNNVHQLDLPLHYKGHLMDTNVALDTATQRLAPLGKKNGYEHLWLKATAKAAMPVSQITWLHDNGRFYSLSTISRADMKILFTQIGANDPLFNLRTENAFILRIPSAKQAAFVSVLEPHGEYNPVSELTFTANSQVKNITHQQVGDIDQVSLEFINGPKLLLLLNNAKAFDEKKLNKVKIGGKQYSFRGRFHLIDLTDN</sequence>
<feature type="domain" description="Alginate lyase" evidence="6">
    <location>
        <begin position="76"/>
        <end position="305"/>
    </location>
</feature>
<dbReference type="PANTHER" id="PTHR39210:SF1">
    <property type="entry name" value="HEPARIN-SULFATE LYASE"/>
    <property type="match status" value="1"/>
</dbReference>
<evidence type="ECO:0000313" key="8">
    <source>
        <dbReference type="EMBL" id="OZY85163.1"/>
    </source>
</evidence>
<dbReference type="Gene3D" id="1.50.10.100">
    <property type="entry name" value="Chondroitin AC/alginate lyase"/>
    <property type="match status" value="1"/>
</dbReference>
<feature type="domain" description="Heparinase II/III-like C-terminal" evidence="7">
    <location>
        <begin position="387"/>
        <end position="646"/>
    </location>
</feature>
<dbReference type="AlphaFoldDB" id="A0A266Q5K5"/>
<dbReference type="GO" id="GO:0016829">
    <property type="term" value="F:lyase activity"/>
    <property type="evidence" value="ECO:0007669"/>
    <property type="project" value="UniProtKB-KW"/>
</dbReference>
<dbReference type="InterPro" id="IPR012480">
    <property type="entry name" value="Hepar_II_III_C"/>
</dbReference>
<keyword evidence="3" id="KW-0574">Periplasm</keyword>
<proteinExistence type="predicted"/>
<organism evidence="8 9">
    <name type="scientific">Cellvibrio mixtus</name>
    <dbReference type="NCBI Taxonomy" id="39650"/>
    <lineage>
        <taxon>Bacteria</taxon>
        <taxon>Pseudomonadati</taxon>
        <taxon>Pseudomonadota</taxon>
        <taxon>Gammaproteobacteria</taxon>
        <taxon>Cellvibrionales</taxon>
        <taxon>Cellvibrionaceae</taxon>
        <taxon>Cellvibrio</taxon>
    </lineage>
</organism>
<dbReference type="InterPro" id="IPR008397">
    <property type="entry name" value="Alginate_lyase_dom"/>
</dbReference>
<evidence type="ECO:0000313" key="9">
    <source>
        <dbReference type="Proteomes" id="UP000216101"/>
    </source>
</evidence>
<dbReference type="Gene3D" id="2.70.98.70">
    <property type="match status" value="1"/>
</dbReference>
<keyword evidence="9" id="KW-1185">Reference proteome</keyword>
<evidence type="ECO:0000256" key="5">
    <source>
        <dbReference type="SAM" id="SignalP"/>
    </source>
</evidence>
<keyword evidence="2 5" id="KW-0732">Signal</keyword>
<evidence type="ECO:0000259" key="6">
    <source>
        <dbReference type="Pfam" id="PF05426"/>
    </source>
</evidence>
<dbReference type="Proteomes" id="UP000216101">
    <property type="component" value="Unassembled WGS sequence"/>
</dbReference>
<dbReference type="GO" id="GO:0042597">
    <property type="term" value="C:periplasmic space"/>
    <property type="evidence" value="ECO:0007669"/>
    <property type="project" value="UniProtKB-SubCell"/>
</dbReference>
<dbReference type="Pfam" id="PF07940">
    <property type="entry name" value="Hepar_II_III_C"/>
    <property type="match status" value="1"/>
</dbReference>
<dbReference type="InterPro" id="IPR008929">
    <property type="entry name" value="Chondroitin_lyas"/>
</dbReference>
<gene>
    <name evidence="8" type="ORF">CBP51_15210</name>
</gene>
<evidence type="ECO:0000256" key="4">
    <source>
        <dbReference type="ARBA" id="ARBA00023239"/>
    </source>
</evidence>
<feature type="chain" id="PRO_5012040372" evidence="5">
    <location>
        <begin position="26"/>
        <end position="740"/>
    </location>
</feature>
<name>A0A266Q5K5_9GAMM</name>
<dbReference type="PANTHER" id="PTHR39210">
    <property type="entry name" value="HEPARIN-SULFATE LYASE"/>
    <property type="match status" value="1"/>
</dbReference>
<protein>
    <submittedName>
        <fullName evidence="8">Alginate lyase</fullName>
    </submittedName>
</protein>
<evidence type="ECO:0000256" key="2">
    <source>
        <dbReference type="ARBA" id="ARBA00022729"/>
    </source>
</evidence>
<feature type="signal peptide" evidence="5">
    <location>
        <begin position="1"/>
        <end position="25"/>
    </location>
</feature>
<dbReference type="EMBL" id="NHNI01000002">
    <property type="protein sequence ID" value="OZY85163.1"/>
    <property type="molecule type" value="Genomic_DNA"/>
</dbReference>
<evidence type="ECO:0000256" key="1">
    <source>
        <dbReference type="ARBA" id="ARBA00004418"/>
    </source>
</evidence>
<reference evidence="9" key="1">
    <citation type="submission" date="2017-05" db="EMBL/GenBank/DDBJ databases">
        <authorList>
            <person name="Barney B.M."/>
        </authorList>
    </citation>
    <scope>NUCLEOTIDE SEQUENCE [LARGE SCALE GENOMIC DNA]</scope>
    <source>
        <strain evidence="9">PSBB022</strain>
    </source>
</reference>